<protein>
    <submittedName>
        <fullName evidence="2">Basic helix-loop-helix (BHLH) DNA-binding superfamily protein</fullName>
    </submittedName>
</protein>
<keyword evidence="3" id="KW-1185">Reference proteome</keyword>
<dbReference type="GO" id="GO:0000981">
    <property type="term" value="F:DNA-binding transcription factor activity, RNA polymerase II-specific"/>
    <property type="evidence" value="ECO:0007669"/>
    <property type="project" value="TreeGrafter"/>
</dbReference>
<feature type="coiled-coil region" evidence="1">
    <location>
        <begin position="9"/>
        <end position="36"/>
    </location>
</feature>
<feature type="non-terminal residue" evidence="2">
    <location>
        <position position="1"/>
    </location>
</feature>
<comment type="caution">
    <text evidence="2">The sequence shown here is derived from an EMBL/GenBank/DDBJ whole genome shotgun (WGS) entry which is preliminary data.</text>
</comment>
<accession>A0A9N7MXC1</accession>
<dbReference type="Proteomes" id="UP001153555">
    <property type="component" value="Unassembled WGS sequence"/>
</dbReference>
<evidence type="ECO:0000313" key="3">
    <source>
        <dbReference type="Proteomes" id="UP001153555"/>
    </source>
</evidence>
<dbReference type="InterPro" id="IPR015660">
    <property type="entry name" value="MASH1/Ascl1a-like"/>
</dbReference>
<dbReference type="AlphaFoldDB" id="A0A9N7MXC1"/>
<gene>
    <name evidence="2" type="ORF">SHERM_17267</name>
</gene>
<dbReference type="EMBL" id="CACSLK010016728">
    <property type="protein sequence ID" value="CAA0817885.1"/>
    <property type="molecule type" value="Genomic_DNA"/>
</dbReference>
<feature type="non-terminal residue" evidence="2">
    <location>
        <position position="108"/>
    </location>
</feature>
<proteinExistence type="predicted"/>
<sequence>ESFSIPCQLEGATNYIKKLQFNLEQLKQKKECILRKDSANLSVPRGIDLPSIDVRVTGSALEVVLISGENYQFKLSEIIRMLHEEGAEVVSASFSVLDDAFFHTVHCK</sequence>
<keyword evidence="1" id="KW-0175">Coiled coil</keyword>
<dbReference type="PANTHER" id="PTHR13935">
    <property type="entry name" value="ACHAETE-SCUTE TRANSCRIPTION FACTOR-RELATED"/>
    <property type="match status" value="1"/>
</dbReference>
<dbReference type="GO" id="GO:0090575">
    <property type="term" value="C:RNA polymerase II transcription regulator complex"/>
    <property type="evidence" value="ECO:0007669"/>
    <property type="project" value="TreeGrafter"/>
</dbReference>
<name>A0A9N7MXC1_STRHE</name>
<dbReference type="OrthoDB" id="906220at2759"/>
<keyword evidence="2" id="KW-0238">DNA-binding</keyword>
<dbReference type="PANTHER" id="PTHR13935:SF90">
    <property type="entry name" value="TRANSCRIPTION FACTOR BHLH162"/>
    <property type="match status" value="1"/>
</dbReference>
<evidence type="ECO:0000256" key="1">
    <source>
        <dbReference type="SAM" id="Coils"/>
    </source>
</evidence>
<dbReference type="GO" id="GO:0000977">
    <property type="term" value="F:RNA polymerase II transcription regulatory region sequence-specific DNA binding"/>
    <property type="evidence" value="ECO:0007669"/>
    <property type="project" value="TreeGrafter"/>
</dbReference>
<organism evidence="2 3">
    <name type="scientific">Striga hermonthica</name>
    <name type="common">Purple witchweed</name>
    <name type="synonym">Buchnera hermonthica</name>
    <dbReference type="NCBI Taxonomy" id="68872"/>
    <lineage>
        <taxon>Eukaryota</taxon>
        <taxon>Viridiplantae</taxon>
        <taxon>Streptophyta</taxon>
        <taxon>Embryophyta</taxon>
        <taxon>Tracheophyta</taxon>
        <taxon>Spermatophyta</taxon>
        <taxon>Magnoliopsida</taxon>
        <taxon>eudicotyledons</taxon>
        <taxon>Gunneridae</taxon>
        <taxon>Pentapetalae</taxon>
        <taxon>asterids</taxon>
        <taxon>lamiids</taxon>
        <taxon>Lamiales</taxon>
        <taxon>Orobanchaceae</taxon>
        <taxon>Buchnereae</taxon>
        <taxon>Striga</taxon>
    </lineage>
</organism>
<evidence type="ECO:0000313" key="2">
    <source>
        <dbReference type="EMBL" id="CAA0817885.1"/>
    </source>
</evidence>
<reference evidence="2" key="1">
    <citation type="submission" date="2019-12" db="EMBL/GenBank/DDBJ databases">
        <authorList>
            <person name="Scholes J."/>
        </authorList>
    </citation>
    <scope>NUCLEOTIDE SEQUENCE</scope>
</reference>